<protein>
    <submittedName>
        <fullName evidence="2">CBO0543 family protein</fullName>
    </submittedName>
</protein>
<feature type="transmembrane region" description="Helical" evidence="1">
    <location>
        <begin position="13"/>
        <end position="31"/>
    </location>
</feature>
<keyword evidence="1" id="KW-0812">Transmembrane</keyword>
<name>A0ABT7LAZ8_9BACI</name>
<evidence type="ECO:0000313" key="2">
    <source>
        <dbReference type="EMBL" id="MDL4843046.1"/>
    </source>
</evidence>
<reference evidence="2 3" key="1">
    <citation type="submission" date="2023-06" db="EMBL/GenBank/DDBJ databases">
        <title>Aquibacillus rhizosphaerae LR5S19.</title>
        <authorList>
            <person name="Sun J.-Q."/>
        </authorList>
    </citation>
    <scope>NUCLEOTIDE SEQUENCE [LARGE SCALE GENOMIC DNA]</scope>
    <source>
        <strain evidence="2 3">LR5S19</strain>
    </source>
</reference>
<gene>
    <name evidence="2" type="ORF">QQS35_21650</name>
</gene>
<feature type="transmembrane region" description="Helical" evidence="1">
    <location>
        <begin position="99"/>
        <end position="119"/>
    </location>
</feature>
<dbReference type="EMBL" id="JASTZU010000063">
    <property type="protein sequence ID" value="MDL4843046.1"/>
    <property type="molecule type" value="Genomic_DNA"/>
</dbReference>
<dbReference type="InterPro" id="IPR048147">
    <property type="entry name" value="CBO0543-like"/>
</dbReference>
<keyword evidence="1" id="KW-0472">Membrane</keyword>
<keyword evidence="3" id="KW-1185">Reference proteome</keyword>
<sequence>MNQYINFHLSIEFYIYLTITIIGSILLYYFLKIDWKRYGLLFILATIIGNGLCYLFVSLGFYSYPYLLFPALTVMPFTTVTLSFPILVLMTIRYSPSIWAWKIPFYWTIIHIGMFWETYALNKTQIIEYNFKWDLWDSYTWWWIFFLLFEWIGSLIIPDNLRKPLDIRHLRYGKMGWAIIHIVLIITIFLAGYYLGSLR</sequence>
<feature type="transmembrane region" description="Helical" evidence="1">
    <location>
        <begin position="177"/>
        <end position="196"/>
    </location>
</feature>
<feature type="transmembrane region" description="Helical" evidence="1">
    <location>
        <begin position="68"/>
        <end position="92"/>
    </location>
</feature>
<feature type="transmembrane region" description="Helical" evidence="1">
    <location>
        <begin position="139"/>
        <end position="157"/>
    </location>
</feature>
<dbReference type="NCBIfam" id="NF041644">
    <property type="entry name" value="CBO0543_fam"/>
    <property type="match status" value="1"/>
</dbReference>
<keyword evidence="1" id="KW-1133">Transmembrane helix</keyword>
<evidence type="ECO:0000256" key="1">
    <source>
        <dbReference type="SAM" id="Phobius"/>
    </source>
</evidence>
<comment type="caution">
    <text evidence="2">The sequence shown here is derived from an EMBL/GenBank/DDBJ whole genome shotgun (WGS) entry which is preliminary data.</text>
</comment>
<organism evidence="2 3">
    <name type="scientific">Aquibacillus rhizosphaerae</name>
    <dbReference type="NCBI Taxonomy" id="3051431"/>
    <lineage>
        <taxon>Bacteria</taxon>
        <taxon>Bacillati</taxon>
        <taxon>Bacillota</taxon>
        <taxon>Bacilli</taxon>
        <taxon>Bacillales</taxon>
        <taxon>Bacillaceae</taxon>
        <taxon>Aquibacillus</taxon>
    </lineage>
</organism>
<evidence type="ECO:0000313" key="3">
    <source>
        <dbReference type="Proteomes" id="UP001235343"/>
    </source>
</evidence>
<proteinExistence type="predicted"/>
<dbReference type="RefSeq" id="WP_285934340.1">
    <property type="nucleotide sequence ID" value="NZ_JASTZU010000063.1"/>
</dbReference>
<dbReference type="Proteomes" id="UP001235343">
    <property type="component" value="Unassembled WGS sequence"/>
</dbReference>
<feature type="transmembrane region" description="Helical" evidence="1">
    <location>
        <begin position="38"/>
        <end position="62"/>
    </location>
</feature>
<accession>A0ABT7LAZ8</accession>